<dbReference type="PANTHER" id="PTHR37079">
    <property type="entry name" value="SERINE/THREONINE-PROTEIN KINASE ATM"/>
    <property type="match status" value="1"/>
</dbReference>
<protein>
    <submittedName>
        <fullName evidence="1">Uncharacterized protein</fullName>
    </submittedName>
</protein>
<evidence type="ECO:0000313" key="2">
    <source>
        <dbReference type="Proteomes" id="UP001237642"/>
    </source>
</evidence>
<dbReference type="GO" id="GO:0006974">
    <property type="term" value="P:DNA damage response"/>
    <property type="evidence" value="ECO:0007669"/>
    <property type="project" value="InterPro"/>
</dbReference>
<gene>
    <name evidence="1" type="ORF">POM88_035785</name>
</gene>
<keyword evidence="2" id="KW-1185">Reference proteome</keyword>
<reference evidence="1" key="1">
    <citation type="submission" date="2023-02" db="EMBL/GenBank/DDBJ databases">
        <title>Genome of toxic invasive species Heracleum sosnowskyi carries increased number of genes despite the absence of recent whole-genome duplications.</title>
        <authorList>
            <person name="Schelkunov M."/>
            <person name="Shtratnikova V."/>
            <person name="Makarenko M."/>
            <person name="Klepikova A."/>
            <person name="Omelchenko D."/>
            <person name="Novikova G."/>
            <person name="Obukhova E."/>
            <person name="Bogdanov V."/>
            <person name="Penin A."/>
            <person name="Logacheva M."/>
        </authorList>
    </citation>
    <scope>NUCLEOTIDE SEQUENCE</scope>
    <source>
        <strain evidence="1">Hsosn_3</strain>
        <tissue evidence="1">Leaf</tissue>
    </source>
</reference>
<dbReference type="EMBL" id="JAUIZM010000008">
    <property type="protein sequence ID" value="KAK1369693.1"/>
    <property type="molecule type" value="Genomic_DNA"/>
</dbReference>
<reference evidence="1" key="2">
    <citation type="submission" date="2023-05" db="EMBL/GenBank/DDBJ databases">
        <authorList>
            <person name="Schelkunov M.I."/>
        </authorList>
    </citation>
    <scope>NUCLEOTIDE SEQUENCE</scope>
    <source>
        <strain evidence="1">Hsosn_3</strain>
        <tissue evidence="1">Leaf</tissue>
    </source>
</reference>
<dbReference type="GO" id="GO:0004674">
    <property type="term" value="F:protein serine/threonine kinase activity"/>
    <property type="evidence" value="ECO:0007669"/>
    <property type="project" value="InterPro"/>
</dbReference>
<evidence type="ECO:0000313" key="1">
    <source>
        <dbReference type="EMBL" id="KAK1369693.1"/>
    </source>
</evidence>
<accession>A0AAD8MF06</accession>
<proteinExistence type="predicted"/>
<dbReference type="PANTHER" id="PTHR37079:SF4">
    <property type="entry name" value="SERINE_THREONINE-PROTEIN KINASE ATM"/>
    <property type="match status" value="1"/>
</dbReference>
<comment type="caution">
    <text evidence="1">The sequence shown here is derived from an EMBL/GenBank/DDBJ whole genome shotgun (WGS) entry which is preliminary data.</text>
</comment>
<sequence length="338" mass="39152">MLSIMLGSAIFCFCRRCLYLPGRQRILIRLFATNVELYACAPEVLAKINISSGFKLSSQIITFEHEGNWSKALEYYDLQEDEMSIRKPYKGLIRSLQQLGCTHVLDLYSQGLTSRKGRFQHDFEFIVYWLAIDYLVVAKSALAVAHTLLQFWSPDFSDLELLPHHIEILVTAVTQINEPHILYGIVQPSKYQHSLRREHCSFPLTEDEMGIRKPYKGLIRSLQQLGCTHMLDLYSQGLTSWKGGFQHDFEFTELQYEKLLGVLETGIFPYFIMVHYVVIQVHKLEVIILMKIYTVVYGHFKAGTPFLYHASEESTEYIYTAVVKLQIFHHLGMAWGLH</sequence>
<name>A0AAD8MF06_9APIA</name>
<dbReference type="InterPro" id="IPR038980">
    <property type="entry name" value="ATM_plant"/>
</dbReference>
<dbReference type="Proteomes" id="UP001237642">
    <property type="component" value="Unassembled WGS sequence"/>
</dbReference>
<organism evidence="1 2">
    <name type="scientific">Heracleum sosnowskyi</name>
    <dbReference type="NCBI Taxonomy" id="360622"/>
    <lineage>
        <taxon>Eukaryota</taxon>
        <taxon>Viridiplantae</taxon>
        <taxon>Streptophyta</taxon>
        <taxon>Embryophyta</taxon>
        <taxon>Tracheophyta</taxon>
        <taxon>Spermatophyta</taxon>
        <taxon>Magnoliopsida</taxon>
        <taxon>eudicotyledons</taxon>
        <taxon>Gunneridae</taxon>
        <taxon>Pentapetalae</taxon>
        <taxon>asterids</taxon>
        <taxon>campanulids</taxon>
        <taxon>Apiales</taxon>
        <taxon>Apiaceae</taxon>
        <taxon>Apioideae</taxon>
        <taxon>apioid superclade</taxon>
        <taxon>Tordylieae</taxon>
        <taxon>Tordyliinae</taxon>
        <taxon>Heracleum</taxon>
    </lineage>
</organism>
<dbReference type="AlphaFoldDB" id="A0AAD8MF06"/>